<dbReference type="AlphaFoldDB" id="A0A5Q4BXB7"/>
<feature type="non-terminal residue" evidence="2">
    <location>
        <position position="1"/>
    </location>
</feature>
<evidence type="ECO:0000313" key="2">
    <source>
        <dbReference type="EMBL" id="TQN71259.1"/>
    </source>
</evidence>
<evidence type="ECO:0000313" key="3">
    <source>
        <dbReference type="Proteomes" id="UP000326340"/>
    </source>
</evidence>
<comment type="caution">
    <text evidence="2">The sequence shown here is derived from an EMBL/GenBank/DDBJ whole genome shotgun (WGS) entry which is preliminary data.</text>
</comment>
<protein>
    <submittedName>
        <fullName evidence="2">Uncharacterized protein</fullName>
    </submittedName>
</protein>
<keyword evidence="3" id="KW-1185">Reference proteome</keyword>
<feature type="compositionally biased region" description="Polar residues" evidence="1">
    <location>
        <begin position="31"/>
        <end position="41"/>
    </location>
</feature>
<dbReference type="EMBL" id="PUHP01000290">
    <property type="protein sequence ID" value="TQN71259.1"/>
    <property type="molecule type" value="Genomic_DNA"/>
</dbReference>
<reference evidence="2 3" key="1">
    <citation type="journal article" date="2019" name="Sci. Rep.">
        <title>Colletotrichum shisoi sp. nov., an anthracnose pathogen of Perilla frutescens in Japan: molecular phylogenetic, morphological and genomic evidence.</title>
        <authorList>
            <person name="Gan P."/>
            <person name="Tsushima A."/>
            <person name="Hiroyama R."/>
            <person name="Narusaka M."/>
            <person name="Takano Y."/>
            <person name="Narusaka Y."/>
            <person name="Kawaradani M."/>
            <person name="Damm U."/>
            <person name="Shirasu K."/>
        </authorList>
    </citation>
    <scope>NUCLEOTIDE SEQUENCE [LARGE SCALE GENOMIC DNA]</scope>
    <source>
        <strain evidence="2 3">PG-2018a</strain>
    </source>
</reference>
<organism evidence="2 3">
    <name type="scientific">Colletotrichum shisoi</name>
    <dbReference type="NCBI Taxonomy" id="2078593"/>
    <lineage>
        <taxon>Eukaryota</taxon>
        <taxon>Fungi</taxon>
        <taxon>Dikarya</taxon>
        <taxon>Ascomycota</taxon>
        <taxon>Pezizomycotina</taxon>
        <taxon>Sordariomycetes</taxon>
        <taxon>Hypocreomycetidae</taxon>
        <taxon>Glomerellales</taxon>
        <taxon>Glomerellaceae</taxon>
        <taxon>Colletotrichum</taxon>
        <taxon>Colletotrichum destructivum species complex</taxon>
    </lineage>
</organism>
<dbReference type="Proteomes" id="UP000326340">
    <property type="component" value="Unassembled WGS sequence"/>
</dbReference>
<sequence length="83" mass="9096">CQGRSRSSCVDPDLHRRKSKPRKNSKSLRSGKTTPSITSKSGRCFVKPRDTSRSGMSLAIGLVARLRATTCQNTYCLALPDVL</sequence>
<accession>A0A5Q4BXB7</accession>
<gene>
    <name evidence="2" type="ORF">CSHISOI_04238</name>
</gene>
<evidence type="ECO:0000256" key="1">
    <source>
        <dbReference type="SAM" id="MobiDB-lite"/>
    </source>
</evidence>
<name>A0A5Q4BXB7_9PEZI</name>
<feature type="compositionally biased region" description="Basic residues" evidence="1">
    <location>
        <begin position="15"/>
        <end position="26"/>
    </location>
</feature>
<proteinExistence type="predicted"/>
<feature type="region of interest" description="Disordered" evidence="1">
    <location>
        <begin position="1"/>
        <end position="48"/>
    </location>
</feature>